<reference evidence="1 2" key="1">
    <citation type="submission" date="2023-02" db="EMBL/GenBank/DDBJ databases">
        <title>LHISI_Scaffold_Assembly.</title>
        <authorList>
            <person name="Stuart O.P."/>
            <person name="Cleave R."/>
            <person name="Magrath M.J.L."/>
            <person name="Mikheyev A.S."/>
        </authorList>
    </citation>
    <scope>NUCLEOTIDE SEQUENCE [LARGE SCALE GENOMIC DNA]</scope>
    <source>
        <strain evidence="1">Daus_M_001</strain>
        <tissue evidence="1">Leg muscle</tissue>
    </source>
</reference>
<evidence type="ECO:0000313" key="1">
    <source>
        <dbReference type="EMBL" id="KAJ8887626.1"/>
    </source>
</evidence>
<sequence>MPGETSENVVGRSVEQRKLEAFNKLCNFLDDNDDCQYPLSDLMQMLLKFSTESDKLCINTSSEVQDNGFVQFVFDNADHNTRTVDGRGTFHMMGGVQCVTPSSTVKTSSPVTRPKILPTANIIESLTSTQSSLTNGPRTID</sequence>
<evidence type="ECO:0000313" key="2">
    <source>
        <dbReference type="Proteomes" id="UP001159363"/>
    </source>
</evidence>
<gene>
    <name evidence="1" type="ORF">PR048_013843</name>
</gene>
<comment type="caution">
    <text evidence="1">The sequence shown here is derived from an EMBL/GenBank/DDBJ whole genome shotgun (WGS) entry which is preliminary data.</text>
</comment>
<name>A0ABQ9HTB8_9NEOP</name>
<protein>
    <submittedName>
        <fullName evidence="1">Uncharacterized protein</fullName>
    </submittedName>
</protein>
<dbReference type="EMBL" id="JARBHB010000004">
    <property type="protein sequence ID" value="KAJ8887626.1"/>
    <property type="molecule type" value="Genomic_DNA"/>
</dbReference>
<organism evidence="1 2">
    <name type="scientific">Dryococelus australis</name>
    <dbReference type="NCBI Taxonomy" id="614101"/>
    <lineage>
        <taxon>Eukaryota</taxon>
        <taxon>Metazoa</taxon>
        <taxon>Ecdysozoa</taxon>
        <taxon>Arthropoda</taxon>
        <taxon>Hexapoda</taxon>
        <taxon>Insecta</taxon>
        <taxon>Pterygota</taxon>
        <taxon>Neoptera</taxon>
        <taxon>Polyneoptera</taxon>
        <taxon>Phasmatodea</taxon>
        <taxon>Verophasmatodea</taxon>
        <taxon>Anareolatae</taxon>
        <taxon>Phasmatidae</taxon>
        <taxon>Eurycanthinae</taxon>
        <taxon>Dryococelus</taxon>
    </lineage>
</organism>
<accession>A0ABQ9HTB8</accession>
<dbReference type="Proteomes" id="UP001159363">
    <property type="component" value="Chromosome X"/>
</dbReference>
<keyword evidence="2" id="KW-1185">Reference proteome</keyword>
<proteinExistence type="predicted"/>